<organism evidence="1 2">
    <name type="scientific">Streptosporangium subroseum</name>
    <dbReference type="NCBI Taxonomy" id="106412"/>
    <lineage>
        <taxon>Bacteria</taxon>
        <taxon>Bacillati</taxon>
        <taxon>Actinomycetota</taxon>
        <taxon>Actinomycetes</taxon>
        <taxon>Streptosporangiales</taxon>
        <taxon>Streptosporangiaceae</taxon>
        <taxon>Streptosporangium</taxon>
    </lineage>
</organism>
<protein>
    <submittedName>
        <fullName evidence="1">Uncharacterized protein</fullName>
    </submittedName>
</protein>
<dbReference type="RefSeq" id="WP_179282030.1">
    <property type="nucleotide sequence ID" value="NZ_FZOD01000011.1"/>
</dbReference>
<dbReference type="AlphaFoldDB" id="A0A239FB64"/>
<proteinExistence type="predicted"/>
<keyword evidence="2" id="KW-1185">Reference proteome</keyword>
<dbReference type="Proteomes" id="UP000198282">
    <property type="component" value="Unassembled WGS sequence"/>
</dbReference>
<dbReference type="EMBL" id="FZOD01000011">
    <property type="protein sequence ID" value="SNS53324.1"/>
    <property type="molecule type" value="Genomic_DNA"/>
</dbReference>
<name>A0A239FB64_9ACTN</name>
<accession>A0A239FB64</accession>
<evidence type="ECO:0000313" key="1">
    <source>
        <dbReference type="EMBL" id="SNS53324.1"/>
    </source>
</evidence>
<gene>
    <name evidence="1" type="ORF">SAMN05216276_101142</name>
</gene>
<evidence type="ECO:0000313" key="2">
    <source>
        <dbReference type="Proteomes" id="UP000198282"/>
    </source>
</evidence>
<reference evidence="1 2" key="1">
    <citation type="submission" date="2017-06" db="EMBL/GenBank/DDBJ databases">
        <authorList>
            <person name="Kim H.J."/>
            <person name="Triplett B.A."/>
        </authorList>
    </citation>
    <scope>NUCLEOTIDE SEQUENCE [LARGE SCALE GENOMIC DNA]</scope>
    <source>
        <strain evidence="1 2">CGMCC 4.2132</strain>
    </source>
</reference>
<sequence>MRVHDRVVVMTGAAGIGPAMALRYAAGVMAAGIDEIGMTGATRSVDCREA</sequence>